<dbReference type="Proteomes" id="UP001357485">
    <property type="component" value="Unassembled WGS sequence"/>
</dbReference>
<evidence type="ECO:0000256" key="5">
    <source>
        <dbReference type="ARBA" id="ARBA00023239"/>
    </source>
</evidence>
<dbReference type="EMBL" id="JAVRRA010002963">
    <property type="protein sequence ID" value="KAK5276975.1"/>
    <property type="molecule type" value="Genomic_DNA"/>
</dbReference>
<keyword evidence="4" id="KW-0057">Aromatic amino acid biosynthesis</keyword>
<keyword evidence="5" id="KW-0456">Lyase</keyword>
<feature type="domain" description="3-dehydroquinate synthase C-terminal" evidence="7">
    <location>
        <begin position="48"/>
        <end position="169"/>
    </location>
</feature>
<dbReference type="PANTHER" id="PTHR43622:SF7">
    <property type="entry name" value="3-DEHYDROQUINATE SYNTHASE, CHLOROPLASTIC"/>
    <property type="match status" value="1"/>
</dbReference>
<proteinExistence type="predicted"/>
<dbReference type="PANTHER" id="PTHR43622">
    <property type="entry name" value="3-DEHYDROQUINATE SYNTHASE"/>
    <property type="match status" value="1"/>
</dbReference>
<dbReference type="CDD" id="cd08195">
    <property type="entry name" value="DHQS"/>
    <property type="match status" value="1"/>
</dbReference>
<dbReference type="Pfam" id="PF24621">
    <property type="entry name" value="DHQS_C"/>
    <property type="match status" value="1"/>
</dbReference>
<dbReference type="SUPFAM" id="SSF56796">
    <property type="entry name" value="Dehydroquinate synthase-like"/>
    <property type="match status" value="1"/>
</dbReference>
<keyword evidence="3" id="KW-0520">NAD</keyword>
<protein>
    <submittedName>
        <fullName evidence="8">3-dehydroquinate dehydratase (3-dehydroquinase)</fullName>
    </submittedName>
</protein>
<gene>
    <name evidence="8" type="primary">ARO1_7</name>
    <name evidence="8" type="ORF">LTR16_010427</name>
</gene>
<feature type="domain" description="3-dehydroquinate synthase N-terminal" evidence="6">
    <location>
        <begin position="1"/>
        <end position="46"/>
    </location>
</feature>
<evidence type="ECO:0000256" key="3">
    <source>
        <dbReference type="ARBA" id="ARBA00023027"/>
    </source>
</evidence>
<evidence type="ECO:0000313" key="8">
    <source>
        <dbReference type="EMBL" id="KAK5276975.1"/>
    </source>
</evidence>
<evidence type="ECO:0000256" key="4">
    <source>
        <dbReference type="ARBA" id="ARBA00023141"/>
    </source>
</evidence>
<dbReference type="InterPro" id="IPR050071">
    <property type="entry name" value="Dehydroquinate_synthase"/>
</dbReference>
<evidence type="ECO:0000259" key="7">
    <source>
        <dbReference type="Pfam" id="PF24621"/>
    </source>
</evidence>
<reference evidence="8 9" key="1">
    <citation type="submission" date="2023-08" db="EMBL/GenBank/DDBJ databases">
        <title>Black Yeasts Isolated from many extreme environments.</title>
        <authorList>
            <person name="Coleine C."/>
            <person name="Stajich J.E."/>
            <person name="Selbmann L."/>
        </authorList>
    </citation>
    <scope>NUCLEOTIDE SEQUENCE [LARGE SCALE GENOMIC DNA]</scope>
    <source>
        <strain evidence="8 9">CCFEE 536</strain>
    </source>
</reference>
<name>A0ABR0M269_9PEZI</name>
<comment type="cofactor">
    <cofactor evidence="1">
        <name>NAD(+)</name>
        <dbReference type="ChEBI" id="CHEBI:57540"/>
    </cofactor>
</comment>
<accession>A0ABR0M269</accession>
<dbReference type="InterPro" id="IPR030960">
    <property type="entry name" value="DHQS/DOIS_N"/>
</dbReference>
<keyword evidence="9" id="KW-1185">Reference proteome</keyword>
<evidence type="ECO:0000259" key="6">
    <source>
        <dbReference type="Pfam" id="PF01761"/>
    </source>
</evidence>
<evidence type="ECO:0000313" key="9">
    <source>
        <dbReference type="Proteomes" id="UP001357485"/>
    </source>
</evidence>
<dbReference type="InterPro" id="IPR056179">
    <property type="entry name" value="DHQS_C"/>
</dbReference>
<organism evidence="8 9">
    <name type="scientific">Cryomyces antarcticus</name>
    <dbReference type="NCBI Taxonomy" id="329879"/>
    <lineage>
        <taxon>Eukaryota</taxon>
        <taxon>Fungi</taxon>
        <taxon>Dikarya</taxon>
        <taxon>Ascomycota</taxon>
        <taxon>Pezizomycotina</taxon>
        <taxon>Dothideomycetes</taxon>
        <taxon>Dothideomycetes incertae sedis</taxon>
        <taxon>Cryomyces</taxon>
    </lineage>
</organism>
<comment type="caution">
    <text evidence="8">The sequence shown here is derived from an EMBL/GenBank/DDBJ whole genome shotgun (WGS) entry which is preliminary data.</text>
</comment>
<feature type="non-terminal residue" evidence="8">
    <location>
        <position position="170"/>
    </location>
</feature>
<dbReference type="Pfam" id="PF01761">
    <property type="entry name" value="DHQ_synthase"/>
    <property type="match status" value="1"/>
</dbReference>
<sequence>MVDSSIGGKTAIDTPLGKNLIGAFWQPQRIYVDLQFLETLPKREIINGMAEVIKVMRQEGQTAAIWNEDEFAALEDNADLIMKTVDAKPTEGKSRLSEISTILKRIVLGSVKVKAHVVSADEREGGLRNLLNFGHSIGHAMEAILTPQILHGECVAIGMAKEAELARYLG</sequence>
<dbReference type="Gene3D" id="3.40.50.1970">
    <property type="match status" value="1"/>
</dbReference>
<dbReference type="Gene3D" id="1.20.1090.10">
    <property type="entry name" value="Dehydroquinate synthase-like - alpha domain"/>
    <property type="match status" value="1"/>
</dbReference>
<evidence type="ECO:0000256" key="1">
    <source>
        <dbReference type="ARBA" id="ARBA00001911"/>
    </source>
</evidence>
<keyword evidence="2" id="KW-0028">Amino-acid biosynthesis</keyword>
<evidence type="ECO:0000256" key="2">
    <source>
        <dbReference type="ARBA" id="ARBA00022605"/>
    </source>
</evidence>